<evidence type="ECO:0000256" key="1">
    <source>
        <dbReference type="SAM" id="MobiDB-lite"/>
    </source>
</evidence>
<dbReference type="AlphaFoldDB" id="A0A8U0V992"/>
<proteinExistence type="predicted"/>
<reference evidence="3" key="1">
    <citation type="submission" date="2025-08" db="UniProtKB">
        <authorList>
            <consortium name="RefSeq"/>
        </authorList>
    </citation>
    <scope>IDENTIFICATION</scope>
    <source>
        <tissue evidence="3">Brain</tissue>
    </source>
</reference>
<name>A0A8U0V992_MUSPF</name>
<accession>A0A8U0V992</accession>
<dbReference type="Proteomes" id="UP000000715">
    <property type="component" value="Unplaced"/>
</dbReference>
<feature type="region of interest" description="Disordered" evidence="1">
    <location>
        <begin position="1"/>
        <end position="293"/>
    </location>
</feature>
<organism evidence="2 3">
    <name type="scientific">Mustela putorius furo</name>
    <name type="common">European domestic ferret</name>
    <name type="synonym">Mustela furo</name>
    <dbReference type="NCBI Taxonomy" id="9669"/>
    <lineage>
        <taxon>Eukaryota</taxon>
        <taxon>Metazoa</taxon>
        <taxon>Chordata</taxon>
        <taxon>Craniata</taxon>
        <taxon>Vertebrata</taxon>
        <taxon>Euteleostomi</taxon>
        <taxon>Mammalia</taxon>
        <taxon>Eutheria</taxon>
        <taxon>Laurasiatheria</taxon>
        <taxon>Carnivora</taxon>
        <taxon>Caniformia</taxon>
        <taxon>Musteloidea</taxon>
        <taxon>Mustelidae</taxon>
        <taxon>Mustelinae</taxon>
        <taxon>Mustela</taxon>
    </lineage>
</organism>
<sequence>MPPSGRAPPPAPRTRPALPLRARDPRPPASAREGRSGRPCVHGTEPAAEPPPSAQEPGDAAAQGGACPGRAGGWRRPGGRGGAARPETPGETGEARLVLSGSRERAARGPRGPEQERLDSPARPSTSGNEDKGTRSHTQSAGASRGPGRRTPRRLTRRAPMRTCSRAGHTTRCTVPGEHWGFPHGARQGKRRGLPAGPHRPLNRESDAGTRAARPPRPPRGRPASLPAGPPRLAQGPRARPRRPRVAPPTSPPRRPHSRPPGSPAGPLAPSPRPLGARRCSEDAGRPAAESAAGSRGQLFLHIACTLCDWSSRGGEGVAEFLRMRLQVSRDGIFLWKEALLPVDGKASLGLRLLSAWAVLGDLGSI</sequence>
<dbReference type="GeneID" id="101673131"/>
<keyword evidence="3" id="KW-0396">Initiation factor</keyword>
<protein>
    <submittedName>
        <fullName evidence="3">Translation initiation factor IF-2 isoform X2</fullName>
    </submittedName>
</protein>
<feature type="compositionally biased region" description="Basic and acidic residues" evidence="1">
    <location>
        <begin position="21"/>
        <end position="36"/>
    </location>
</feature>
<feature type="compositionally biased region" description="Low complexity" evidence="1">
    <location>
        <begin position="55"/>
        <end position="65"/>
    </location>
</feature>
<dbReference type="RefSeq" id="XP_044942146.1">
    <property type="nucleotide sequence ID" value="XM_045086211.1"/>
</dbReference>
<evidence type="ECO:0000313" key="2">
    <source>
        <dbReference type="Proteomes" id="UP000000715"/>
    </source>
</evidence>
<feature type="compositionally biased region" description="Basic and acidic residues" evidence="1">
    <location>
        <begin position="102"/>
        <end position="120"/>
    </location>
</feature>
<feature type="compositionally biased region" description="Low complexity" evidence="1">
    <location>
        <begin position="222"/>
        <end position="238"/>
    </location>
</feature>
<gene>
    <name evidence="3" type="primary">LOC101673131</name>
</gene>
<keyword evidence="3" id="KW-0648">Protein biosynthesis</keyword>
<feature type="compositionally biased region" description="Gly residues" evidence="1">
    <location>
        <begin position="66"/>
        <end position="82"/>
    </location>
</feature>
<feature type="compositionally biased region" description="Pro residues" evidence="1">
    <location>
        <begin position="1"/>
        <end position="13"/>
    </location>
</feature>
<feature type="compositionally biased region" description="Basic residues" evidence="1">
    <location>
        <begin position="147"/>
        <end position="160"/>
    </location>
</feature>
<keyword evidence="2" id="KW-1185">Reference proteome</keyword>
<feature type="compositionally biased region" description="Pro residues" evidence="1">
    <location>
        <begin position="246"/>
        <end position="273"/>
    </location>
</feature>
<evidence type="ECO:0000313" key="3">
    <source>
        <dbReference type="RefSeq" id="XP_044942146.1"/>
    </source>
</evidence>
<dbReference type="GO" id="GO:0003743">
    <property type="term" value="F:translation initiation factor activity"/>
    <property type="evidence" value="ECO:0007669"/>
    <property type="project" value="UniProtKB-KW"/>
</dbReference>